<evidence type="ECO:0000313" key="8">
    <source>
        <dbReference type="EMBL" id="CAC5388857.1"/>
    </source>
</evidence>
<dbReference type="GO" id="GO:0035102">
    <property type="term" value="C:PRC1 complex"/>
    <property type="evidence" value="ECO:0007669"/>
    <property type="project" value="TreeGrafter"/>
</dbReference>
<protein>
    <submittedName>
        <fullName evidence="8">PCGF1</fullName>
    </submittedName>
</protein>
<evidence type="ECO:0000256" key="1">
    <source>
        <dbReference type="ARBA" id="ARBA00004123"/>
    </source>
</evidence>
<dbReference type="InterPro" id="IPR013083">
    <property type="entry name" value="Znf_RING/FYVE/PHD"/>
</dbReference>
<name>A0A6J8C2I7_MYTCO</name>
<dbReference type="Gene3D" id="3.30.40.10">
    <property type="entry name" value="Zinc/RING finger domain, C3HC4 (zinc finger)"/>
    <property type="match status" value="1"/>
</dbReference>
<dbReference type="PANTHER" id="PTHR10825:SF29">
    <property type="entry name" value="POLYCOMB GROUP RING FINGER PROTEIN 1"/>
    <property type="match status" value="1"/>
</dbReference>
<keyword evidence="5" id="KW-0539">Nucleus</keyword>
<proteinExistence type="predicted"/>
<dbReference type="Pfam" id="PF16207">
    <property type="entry name" value="RAWUL"/>
    <property type="match status" value="1"/>
</dbReference>
<dbReference type="OrthoDB" id="1305878at2759"/>
<dbReference type="GO" id="GO:1990841">
    <property type="term" value="F:promoter-specific chromatin binding"/>
    <property type="evidence" value="ECO:0007669"/>
    <property type="project" value="TreeGrafter"/>
</dbReference>
<keyword evidence="9" id="KW-1185">Reference proteome</keyword>
<keyword evidence="2" id="KW-0479">Metal-binding</keyword>
<dbReference type="SUPFAM" id="SSF57850">
    <property type="entry name" value="RING/U-box"/>
    <property type="match status" value="1"/>
</dbReference>
<dbReference type="Proteomes" id="UP000507470">
    <property type="component" value="Unassembled WGS sequence"/>
</dbReference>
<evidence type="ECO:0000256" key="4">
    <source>
        <dbReference type="ARBA" id="ARBA00022833"/>
    </source>
</evidence>
<dbReference type="Pfam" id="PF13923">
    <property type="entry name" value="zf-C3HC4_2"/>
    <property type="match status" value="1"/>
</dbReference>
<evidence type="ECO:0000313" key="9">
    <source>
        <dbReference type="Proteomes" id="UP000507470"/>
    </source>
</evidence>
<comment type="subcellular location">
    <subcellularLocation>
        <location evidence="1">Nucleus</location>
    </subcellularLocation>
</comment>
<organism evidence="8 9">
    <name type="scientific">Mytilus coruscus</name>
    <name type="common">Sea mussel</name>
    <dbReference type="NCBI Taxonomy" id="42192"/>
    <lineage>
        <taxon>Eukaryota</taxon>
        <taxon>Metazoa</taxon>
        <taxon>Spiralia</taxon>
        <taxon>Lophotrochozoa</taxon>
        <taxon>Mollusca</taxon>
        <taxon>Bivalvia</taxon>
        <taxon>Autobranchia</taxon>
        <taxon>Pteriomorphia</taxon>
        <taxon>Mytilida</taxon>
        <taxon>Mytiloidea</taxon>
        <taxon>Mytilidae</taxon>
        <taxon>Mytilinae</taxon>
        <taxon>Mytilus</taxon>
    </lineage>
</organism>
<dbReference type="InterPro" id="IPR032443">
    <property type="entry name" value="RAWUL"/>
</dbReference>
<dbReference type="PROSITE" id="PS50089">
    <property type="entry name" value="ZF_RING_2"/>
    <property type="match status" value="1"/>
</dbReference>
<evidence type="ECO:0000259" key="7">
    <source>
        <dbReference type="PROSITE" id="PS50089"/>
    </source>
</evidence>
<reference evidence="8 9" key="1">
    <citation type="submission" date="2020-06" db="EMBL/GenBank/DDBJ databases">
        <authorList>
            <person name="Li R."/>
            <person name="Bekaert M."/>
        </authorList>
    </citation>
    <scope>NUCLEOTIDE SEQUENCE [LARGE SCALE GENOMIC DNA]</scope>
    <source>
        <strain evidence="9">wild</strain>
    </source>
</reference>
<evidence type="ECO:0000256" key="3">
    <source>
        <dbReference type="ARBA" id="ARBA00022771"/>
    </source>
</evidence>
<evidence type="ECO:0000256" key="6">
    <source>
        <dbReference type="PROSITE-ProRule" id="PRU00175"/>
    </source>
</evidence>
<dbReference type="PROSITE" id="PS00518">
    <property type="entry name" value="ZF_RING_1"/>
    <property type="match status" value="1"/>
</dbReference>
<dbReference type="SMART" id="SM00184">
    <property type="entry name" value="RING"/>
    <property type="match status" value="1"/>
</dbReference>
<dbReference type="GO" id="GO:0008270">
    <property type="term" value="F:zinc ion binding"/>
    <property type="evidence" value="ECO:0007669"/>
    <property type="project" value="UniProtKB-KW"/>
</dbReference>
<keyword evidence="3 6" id="KW-0863">Zinc-finger</keyword>
<keyword evidence="4" id="KW-0862">Zinc</keyword>
<accession>A0A6J8C2I7</accession>
<dbReference type="AlphaFoldDB" id="A0A6J8C2I7"/>
<sequence>MDLEEELLKIRISQLNSHITCSLCYGYFIDATTTTECLHTFCKSCIVKYLQTSKSCPQCGVKIHETQPQLHLRADRTMQDIVYKIVPALFENEEKRREEFYNSRGFSKLKKGVVEKIPEPKLTCIQVSDDRHMYKYDEKISICLERYHVHSMPVRGSHSKVPSLQEKFIRCSNRLQVDDVIKLLMKRLDIPSEVELTLICHGHELTKEWSLKQVYLMYWSPKGSPMFLFYCFKPG</sequence>
<evidence type="ECO:0000256" key="5">
    <source>
        <dbReference type="ARBA" id="ARBA00023242"/>
    </source>
</evidence>
<feature type="domain" description="RING-type" evidence="7">
    <location>
        <begin position="21"/>
        <end position="59"/>
    </location>
</feature>
<gene>
    <name evidence="8" type="ORF">MCOR_24089</name>
</gene>
<dbReference type="PANTHER" id="PTHR10825">
    <property type="entry name" value="RING FINGER DOMAIN-CONTAINING, POLYCOMB GROUP COMPONENT"/>
    <property type="match status" value="1"/>
</dbReference>
<dbReference type="FunFam" id="3.30.40.10:FF:000122">
    <property type="entry name" value="polycomb group RING finger protein 1"/>
    <property type="match status" value="1"/>
</dbReference>
<dbReference type="Gene3D" id="3.10.20.90">
    <property type="entry name" value="Phosphatidylinositol 3-kinase Catalytic Subunit, Chain A, domain 1"/>
    <property type="match status" value="1"/>
</dbReference>
<evidence type="ECO:0000256" key="2">
    <source>
        <dbReference type="ARBA" id="ARBA00022723"/>
    </source>
</evidence>
<dbReference type="EMBL" id="CACVKT020004265">
    <property type="protein sequence ID" value="CAC5388857.1"/>
    <property type="molecule type" value="Genomic_DNA"/>
</dbReference>
<dbReference type="GO" id="GO:0000122">
    <property type="term" value="P:negative regulation of transcription by RNA polymerase II"/>
    <property type="evidence" value="ECO:0007669"/>
    <property type="project" value="TreeGrafter"/>
</dbReference>
<dbReference type="InterPro" id="IPR001841">
    <property type="entry name" value="Znf_RING"/>
</dbReference>
<dbReference type="InterPro" id="IPR017907">
    <property type="entry name" value="Znf_RING_CS"/>
</dbReference>